<feature type="domain" description="Reverse transcriptase" evidence="1">
    <location>
        <begin position="94"/>
        <end position="362"/>
    </location>
</feature>
<dbReference type="AlphaFoldDB" id="A0A671XMT9"/>
<accession>A0A671XMT9</accession>
<reference evidence="2" key="2">
    <citation type="submission" date="2025-08" db="UniProtKB">
        <authorList>
            <consortium name="Ensembl"/>
        </authorList>
    </citation>
    <scope>IDENTIFICATION</scope>
</reference>
<evidence type="ECO:0000313" key="3">
    <source>
        <dbReference type="Proteomes" id="UP000472265"/>
    </source>
</evidence>
<dbReference type="PROSITE" id="PS50878">
    <property type="entry name" value="RT_POL"/>
    <property type="match status" value="1"/>
</dbReference>
<dbReference type="CDD" id="cd01650">
    <property type="entry name" value="RT_nLTR_like"/>
    <property type="match status" value="1"/>
</dbReference>
<name>A0A671XMT9_SPAAU</name>
<dbReference type="Pfam" id="PF00078">
    <property type="entry name" value="RVT_1"/>
    <property type="match status" value="1"/>
</dbReference>
<evidence type="ECO:0000259" key="1">
    <source>
        <dbReference type="PROSITE" id="PS50878"/>
    </source>
</evidence>
<keyword evidence="3" id="KW-1185">Reference proteome</keyword>
<dbReference type="InParanoid" id="A0A671XMT9"/>
<sequence>MEEIVNSFNQFFVSVGPNLAERIPDPLSSQDWNDNLIDRNTNAMFLTAVEEEEIIDIVNKCKDKTSTDGNNIDMKIVKKVIEGISEPLTFICNLSFQTGKFPSKMKMAKVVPLYKSGDRHQFTNYRPVSLLPQFSKILEKVFNNRLDKFIVKHKLLTDNQYGFRPNSSTSLALMESLEVITIAIENKQYAIGIFIDLKKAFDTINHDILINKLERNGIRGIVLHWVESYLKGRSQFVKLGDCSSSCLDIACGVPQGSVLGPKLFILYINDICNVSNILKLVLFADDMNMFCSGKNLQELLGCITEEMCKLKRWFDRNKLSLNLNKTKFMLFGNCKMNTQAIIQIDGVDIARVHENRFLGVIMDEKITWKPHIKHVRSKLSRSISVLSKAKHFLDHKSLHILYNSLILPYLSYCAEIWGNTYKSTLQPLSILQKRAIRIIHNTGYREHTNPLFSKSKTLKLTDLVSFQTAQIMYRATNNILPVNIQACFFPREGGYNLRGEQNLKHLYARSTLKTFCISICGVKLWNRLAEELRQCPTMSKFKQRYKQMVFTRYRAEEGYDKH</sequence>
<dbReference type="InterPro" id="IPR000477">
    <property type="entry name" value="RT_dom"/>
</dbReference>
<organism evidence="2 3">
    <name type="scientific">Sparus aurata</name>
    <name type="common">Gilthead sea bream</name>
    <dbReference type="NCBI Taxonomy" id="8175"/>
    <lineage>
        <taxon>Eukaryota</taxon>
        <taxon>Metazoa</taxon>
        <taxon>Chordata</taxon>
        <taxon>Craniata</taxon>
        <taxon>Vertebrata</taxon>
        <taxon>Euteleostomi</taxon>
        <taxon>Actinopterygii</taxon>
        <taxon>Neopterygii</taxon>
        <taxon>Teleostei</taxon>
        <taxon>Neoteleostei</taxon>
        <taxon>Acanthomorphata</taxon>
        <taxon>Eupercaria</taxon>
        <taxon>Spariformes</taxon>
        <taxon>Sparidae</taxon>
        <taxon>Sparus</taxon>
    </lineage>
</organism>
<dbReference type="InterPro" id="IPR043502">
    <property type="entry name" value="DNA/RNA_pol_sf"/>
</dbReference>
<proteinExistence type="predicted"/>
<dbReference type="Proteomes" id="UP000472265">
    <property type="component" value="Chromosome 8"/>
</dbReference>
<dbReference type="GeneTree" id="ENSGT01060000248530"/>
<protein>
    <recommendedName>
        <fullName evidence="1">Reverse transcriptase domain-containing protein</fullName>
    </recommendedName>
</protein>
<dbReference type="OMA" id="FIDIVEY"/>
<reference evidence="2" key="1">
    <citation type="submission" date="2021-04" db="EMBL/GenBank/DDBJ databases">
        <authorList>
            <consortium name="Wellcome Sanger Institute Data Sharing"/>
        </authorList>
    </citation>
    <scope>NUCLEOTIDE SEQUENCE [LARGE SCALE GENOMIC DNA]</scope>
</reference>
<evidence type="ECO:0000313" key="2">
    <source>
        <dbReference type="Ensembl" id="ENSSAUP00010052498.1"/>
    </source>
</evidence>
<dbReference type="SUPFAM" id="SSF56672">
    <property type="entry name" value="DNA/RNA polymerases"/>
    <property type="match status" value="1"/>
</dbReference>
<dbReference type="PANTHER" id="PTHR33332">
    <property type="entry name" value="REVERSE TRANSCRIPTASE DOMAIN-CONTAINING PROTEIN"/>
    <property type="match status" value="1"/>
</dbReference>
<reference evidence="2" key="3">
    <citation type="submission" date="2025-09" db="UniProtKB">
        <authorList>
            <consortium name="Ensembl"/>
        </authorList>
    </citation>
    <scope>IDENTIFICATION</scope>
</reference>
<dbReference type="Ensembl" id="ENSSAUT00010055193.1">
    <property type="protein sequence ID" value="ENSSAUP00010052498.1"/>
    <property type="gene ID" value="ENSSAUG00010021770.1"/>
</dbReference>